<dbReference type="Proteomes" id="UP000016924">
    <property type="component" value="Unassembled WGS sequence"/>
</dbReference>
<dbReference type="AlphaFoldDB" id="R7Z5Z6"/>
<feature type="chain" id="PRO_5004450444" evidence="1">
    <location>
        <begin position="17"/>
        <end position="96"/>
    </location>
</feature>
<dbReference type="RefSeq" id="XP_007784850.1">
    <property type="nucleotide sequence ID" value="XM_007786660.1"/>
</dbReference>
<sequence>MKFFTLILLALPAAYAAVIAAPDAGTSALAAREATATAEAHTLIPRKTCKRERRFRPDRHGVCVDASKPDACQGGDMYQEDCPGVQVCCIIDVSSP</sequence>
<evidence type="ECO:0000256" key="1">
    <source>
        <dbReference type="SAM" id="SignalP"/>
    </source>
</evidence>
<keyword evidence="3" id="KW-1185">Reference proteome</keyword>
<reference evidence="3" key="1">
    <citation type="submission" date="2012-06" db="EMBL/GenBank/DDBJ databases">
        <title>The genome sequence of Coniosporium apollinis CBS 100218.</title>
        <authorList>
            <consortium name="The Broad Institute Genome Sequencing Platform"/>
            <person name="Cuomo C."/>
            <person name="Gorbushina A."/>
            <person name="Noack S."/>
            <person name="Walker B."/>
            <person name="Young S.K."/>
            <person name="Zeng Q."/>
            <person name="Gargeya S."/>
            <person name="Fitzgerald M."/>
            <person name="Haas B."/>
            <person name="Abouelleil A."/>
            <person name="Alvarado L."/>
            <person name="Arachchi H.M."/>
            <person name="Berlin A.M."/>
            <person name="Chapman S.B."/>
            <person name="Goldberg J."/>
            <person name="Griggs A."/>
            <person name="Gujja S."/>
            <person name="Hansen M."/>
            <person name="Howarth C."/>
            <person name="Imamovic A."/>
            <person name="Larimer J."/>
            <person name="McCowan C."/>
            <person name="Montmayeur A."/>
            <person name="Murphy C."/>
            <person name="Neiman D."/>
            <person name="Pearson M."/>
            <person name="Priest M."/>
            <person name="Roberts A."/>
            <person name="Saif S."/>
            <person name="Shea T."/>
            <person name="Sisk P."/>
            <person name="Sykes S."/>
            <person name="Wortman J."/>
            <person name="Nusbaum C."/>
            <person name="Birren B."/>
        </authorList>
    </citation>
    <scope>NUCLEOTIDE SEQUENCE [LARGE SCALE GENOMIC DNA]</scope>
    <source>
        <strain evidence="3">CBS 100218</strain>
    </source>
</reference>
<keyword evidence="1" id="KW-0732">Signal</keyword>
<organism evidence="2 3">
    <name type="scientific">Coniosporium apollinis (strain CBS 100218)</name>
    <name type="common">Rock-inhabiting black yeast</name>
    <dbReference type="NCBI Taxonomy" id="1168221"/>
    <lineage>
        <taxon>Eukaryota</taxon>
        <taxon>Fungi</taxon>
        <taxon>Dikarya</taxon>
        <taxon>Ascomycota</taxon>
        <taxon>Pezizomycotina</taxon>
        <taxon>Dothideomycetes</taxon>
        <taxon>Dothideomycetes incertae sedis</taxon>
        <taxon>Coniosporium</taxon>
    </lineage>
</organism>
<protein>
    <submittedName>
        <fullName evidence="2">Uncharacterized protein</fullName>
    </submittedName>
</protein>
<dbReference type="EMBL" id="JH767617">
    <property type="protein sequence ID" value="EON69533.1"/>
    <property type="molecule type" value="Genomic_DNA"/>
</dbReference>
<dbReference type="GeneID" id="19906104"/>
<feature type="signal peptide" evidence="1">
    <location>
        <begin position="1"/>
        <end position="16"/>
    </location>
</feature>
<dbReference type="HOGENOM" id="CLU_2359644_0_0_1"/>
<proteinExistence type="predicted"/>
<evidence type="ECO:0000313" key="3">
    <source>
        <dbReference type="Proteomes" id="UP000016924"/>
    </source>
</evidence>
<evidence type="ECO:0000313" key="2">
    <source>
        <dbReference type="EMBL" id="EON69533.1"/>
    </source>
</evidence>
<name>R7Z5Z6_CONA1</name>
<gene>
    <name evidence="2" type="ORF">W97_08793</name>
</gene>
<accession>R7Z5Z6</accession>